<dbReference type="AlphaFoldDB" id="A0A8J8NQL4"/>
<gene>
    <name evidence="2" type="ORF">FGO68_gene10793</name>
</gene>
<keyword evidence="3" id="KW-1185">Reference proteome</keyword>
<proteinExistence type="predicted"/>
<reference evidence="2" key="1">
    <citation type="submission" date="2019-06" db="EMBL/GenBank/DDBJ databases">
        <authorList>
            <person name="Zheng W."/>
        </authorList>
    </citation>
    <scope>NUCLEOTIDE SEQUENCE</scope>
    <source>
        <strain evidence="2">QDHG01</strain>
    </source>
</reference>
<accession>A0A8J8NQL4</accession>
<evidence type="ECO:0000256" key="1">
    <source>
        <dbReference type="SAM" id="MobiDB-lite"/>
    </source>
</evidence>
<protein>
    <submittedName>
        <fullName evidence="2">Uncharacterized protein</fullName>
    </submittedName>
</protein>
<dbReference type="EMBL" id="RRYP01010186">
    <property type="protein sequence ID" value="TNV78549.1"/>
    <property type="molecule type" value="Genomic_DNA"/>
</dbReference>
<organism evidence="2 3">
    <name type="scientific">Halteria grandinella</name>
    <dbReference type="NCBI Taxonomy" id="5974"/>
    <lineage>
        <taxon>Eukaryota</taxon>
        <taxon>Sar</taxon>
        <taxon>Alveolata</taxon>
        <taxon>Ciliophora</taxon>
        <taxon>Intramacronucleata</taxon>
        <taxon>Spirotrichea</taxon>
        <taxon>Stichotrichia</taxon>
        <taxon>Sporadotrichida</taxon>
        <taxon>Halteriidae</taxon>
        <taxon>Halteria</taxon>
    </lineage>
</organism>
<name>A0A8J8NQL4_HALGN</name>
<evidence type="ECO:0000313" key="3">
    <source>
        <dbReference type="Proteomes" id="UP000785679"/>
    </source>
</evidence>
<comment type="caution">
    <text evidence="2">The sequence shown here is derived from an EMBL/GenBank/DDBJ whole genome shotgun (WGS) entry which is preliminary data.</text>
</comment>
<feature type="region of interest" description="Disordered" evidence="1">
    <location>
        <begin position="133"/>
        <end position="161"/>
    </location>
</feature>
<dbReference type="Proteomes" id="UP000785679">
    <property type="component" value="Unassembled WGS sequence"/>
</dbReference>
<sequence length="227" mass="26021">MTSHDRSLACLNKEPLINDYDVFHQIDLQLFQEEVSAAHPQDDKDILIRDDPPPAVPFLESAQGIDLNAISLQPDPDFSIQREPPEQDEYRMQNLMMITHRQADVDTWRHLFDQPERVTIQQFHTANQLSIGQNSSTASFSQQNPSTIVPNNSREPPNLETSHSCQIIQRQEENFQIGQYFDTLDFLGNNSERSSGICSSPNDTSVGDSINQQNRLMIRLYQRQPLQ</sequence>
<evidence type="ECO:0000313" key="2">
    <source>
        <dbReference type="EMBL" id="TNV78549.1"/>
    </source>
</evidence>